<dbReference type="EMBL" id="BAABAT010000025">
    <property type="protein sequence ID" value="GAA4256622.1"/>
    <property type="molecule type" value="Genomic_DNA"/>
</dbReference>
<dbReference type="PANTHER" id="PTHR24133">
    <property type="entry name" value="ANKYRIN DOMAIN-CONTAINING"/>
    <property type="match status" value="1"/>
</dbReference>
<dbReference type="InterPro" id="IPR036770">
    <property type="entry name" value="Ankyrin_rpt-contain_sf"/>
</dbReference>
<dbReference type="PROSITE" id="PS50088">
    <property type="entry name" value="ANK_REPEAT"/>
    <property type="match status" value="1"/>
</dbReference>
<evidence type="ECO:0000256" key="1">
    <source>
        <dbReference type="PROSITE-ProRule" id="PRU00023"/>
    </source>
</evidence>
<dbReference type="SMART" id="SM00248">
    <property type="entry name" value="ANK"/>
    <property type="match status" value="4"/>
</dbReference>
<gene>
    <name evidence="3" type="ORF">GCM10022255_070180</name>
</gene>
<keyword evidence="4" id="KW-1185">Reference proteome</keyword>
<proteinExistence type="predicted"/>
<dbReference type="Gene3D" id="1.25.40.20">
    <property type="entry name" value="Ankyrin repeat-containing domain"/>
    <property type="match status" value="2"/>
</dbReference>
<sequence length="517" mass="55209">MPTLPERPDLQRLRRQARDLQRAVRAGDPDALARVAAHHPGATDPETAPLPHAETAPVRPAAGNAAFPLAAAQLVVAREYGFASWPRLRRYLGTVAEHGWDSASAGVADPDPAGEFCRLACLTYTRDDGPERWAAARRLLAEHPGLTREHIWAAAAAARPGDVLRLLGEEPARASARGGPLRWRPLYYLAYSRAGGTEEDVLAVADALLAAGAAADDGYLFDGLPYPFTALTGVLGEGELGPARQPRHPHWRALAGRLLAAGADPNDAQGLYNTMFSGSVEHLEVLFAHGLGRPRRDAWQARVGDLIPSPAGLLRIQLRWAVEHDQRERVRLLAGHGVDVRSPFTGDGPAWAPGDGRTPVELARLYGHTQIEAELLAHGAPPPPPDPVAELIAAAFRADRPAVEALAARHPGVVDQARAQRPGLIVWAAARAPAQTVELLAGLGFDVNALGRADAPVEQEWETALHHSAGAGDVELTRRLLALGADPAARDRRFGATPLDWARHLGQPATAELLAEP</sequence>
<dbReference type="InterPro" id="IPR052391">
    <property type="entry name" value="E3_Ligase-Neurotoxin"/>
</dbReference>
<accession>A0ABP8DI49</accession>
<dbReference type="Proteomes" id="UP001500620">
    <property type="component" value="Unassembled WGS sequence"/>
</dbReference>
<feature type="repeat" description="ANK" evidence="1">
    <location>
        <begin position="460"/>
        <end position="492"/>
    </location>
</feature>
<dbReference type="PANTHER" id="PTHR24133:SF40">
    <property type="entry name" value="ANKYRIN REPEAT DOMAIN 44"/>
    <property type="match status" value="1"/>
</dbReference>
<dbReference type="RefSeq" id="WP_345133605.1">
    <property type="nucleotide sequence ID" value="NZ_BAABAT010000025.1"/>
</dbReference>
<organism evidence="3 4">
    <name type="scientific">Dactylosporangium darangshiense</name>
    <dbReference type="NCBI Taxonomy" id="579108"/>
    <lineage>
        <taxon>Bacteria</taxon>
        <taxon>Bacillati</taxon>
        <taxon>Actinomycetota</taxon>
        <taxon>Actinomycetes</taxon>
        <taxon>Micromonosporales</taxon>
        <taxon>Micromonosporaceae</taxon>
        <taxon>Dactylosporangium</taxon>
    </lineage>
</organism>
<dbReference type="SUPFAM" id="SSF48403">
    <property type="entry name" value="Ankyrin repeat"/>
    <property type="match status" value="1"/>
</dbReference>
<dbReference type="InterPro" id="IPR002110">
    <property type="entry name" value="Ankyrin_rpt"/>
</dbReference>
<dbReference type="PROSITE" id="PS50297">
    <property type="entry name" value="ANK_REP_REGION"/>
    <property type="match status" value="1"/>
</dbReference>
<comment type="caution">
    <text evidence="3">The sequence shown here is derived from an EMBL/GenBank/DDBJ whole genome shotgun (WGS) entry which is preliminary data.</text>
</comment>
<name>A0ABP8DI49_9ACTN</name>
<evidence type="ECO:0000313" key="4">
    <source>
        <dbReference type="Proteomes" id="UP001500620"/>
    </source>
</evidence>
<evidence type="ECO:0000313" key="3">
    <source>
        <dbReference type="EMBL" id="GAA4256622.1"/>
    </source>
</evidence>
<protein>
    <submittedName>
        <fullName evidence="3">Ankyrin repeat domain-containing protein</fullName>
    </submittedName>
</protein>
<evidence type="ECO:0000256" key="2">
    <source>
        <dbReference type="SAM" id="MobiDB-lite"/>
    </source>
</evidence>
<reference evidence="4" key="1">
    <citation type="journal article" date="2019" name="Int. J. Syst. Evol. Microbiol.">
        <title>The Global Catalogue of Microorganisms (GCM) 10K type strain sequencing project: providing services to taxonomists for standard genome sequencing and annotation.</title>
        <authorList>
            <consortium name="The Broad Institute Genomics Platform"/>
            <consortium name="The Broad Institute Genome Sequencing Center for Infectious Disease"/>
            <person name="Wu L."/>
            <person name="Ma J."/>
        </authorList>
    </citation>
    <scope>NUCLEOTIDE SEQUENCE [LARGE SCALE GENOMIC DNA]</scope>
    <source>
        <strain evidence="4">JCM 17441</strain>
    </source>
</reference>
<dbReference type="Pfam" id="PF12796">
    <property type="entry name" value="Ank_2"/>
    <property type="match status" value="1"/>
</dbReference>
<keyword evidence="1" id="KW-0040">ANK repeat</keyword>
<feature type="region of interest" description="Disordered" evidence="2">
    <location>
        <begin position="37"/>
        <end position="56"/>
    </location>
</feature>